<name>A0A516WZH4_9ACTN</name>
<organism evidence="2 3">
    <name type="scientific">Tomitella fengzijianii</name>
    <dbReference type="NCBI Taxonomy" id="2597660"/>
    <lineage>
        <taxon>Bacteria</taxon>
        <taxon>Bacillati</taxon>
        <taxon>Actinomycetota</taxon>
        <taxon>Actinomycetes</taxon>
        <taxon>Mycobacteriales</taxon>
        <taxon>Tomitella</taxon>
    </lineage>
</organism>
<dbReference type="KEGG" id="toy:FO059_01445"/>
<dbReference type="EMBL" id="CP041765">
    <property type="protein sequence ID" value="QDQ96249.1"/>
    <property type="molecule type" value="Genomic_DNA"/>
</dbReference>
<accession>A0A516WZH4</accession>
<dbReference type="OrthoDB" id="4546548at2"/>
<dbReference type="AlphaFoldDB" id="A0A516WZH4"/>
<keyword evidence="3" id="KW-1185">Reference proteome</keyword>
<reference evidence="2 3" key="1">
    <citation type="submission" date="2019-07" db="EMBL/GenBank/DDBJ databases">
        <title>Tomitella cavernea sp. nov., an actinomycete isolated from soil.</title>
        <authorList>
            <person name="Cheng J."/>
        </authorList>
    </citation>
    <scope>NUCLEOTIDE SEQUENCE [LARGE SCALE GENOMIC DNA]</scope>
    <source>
        <strain evidence="2 3">HY188</strain>
    </source>
</reference>
<dbReference type="Proteomes" id="UP000317344">
    <property type="component" value="Chromosome"/>
</dbReference>
<gene>
    <name evidence="2" type="ORF">FO059_01445</name>
</gene>
<proteinExistence type="predicted"/>
<sequence>MRQLVDGVRHRVRVGCPWRDVPERYGPNAASPPDTTNSLSATKRRSAWAPSTARSHDFRNRP</sequence>
<reference evidence="2 3" key="2">
    <citation type="submission" date="2019-07" db="EMBL/GenBank/DDBJ databases">
        <authorList>
            <person name="Huang Y."/>
        </authorList>
    </citation>
    <scope>NUCLEOTIDE SEQUENCE [LARGE SCALE GENOMIC DNA]</scope>
    <source>
        <strain evidence="2 3">HY188</strain>
    </source>
</reference>
<evidence type="ECO:0000313" key="3">
    <source>
        <dbReference type="Proteomes" id="UP000317344"/>
    </source>
</evidence>
<evidence type="ECO:0000256" key="1">
    <source>
        <dbReference type="SAM" id="MobiDB-lite"/>
    </source>
</evidence>
<evidence type="ECO:0000313" key="2">
    <source>
        <dbReference type="EMBL" id="QDQ96249.1"/>
    </source>
</evidence>
<protein>
    <submittedName>
        <fullName evidence="2">Transposase</fullName>
    </submittedName>
</protein>
<feature type="region of interest" description="Disordered" evidence="1">
    <location>
        <begin position="21"/>
        <end position="62"/>
    </location>
</feature>